<feature type="signal peptide" evidence="2">
    <location>
        <begin position="1"/>
        <end position="19"/>
    </location>
</feature>
<evidence type="ECO:0000256" key="1">
    <source>
        <dbReference type="SAM" id="MobiDB-lite"/>
    </source>
</evidence>
<evidence type="ECO:0000313" key="4">
    <source>
        <dbReference type="Proteomes" id="UP001303160"/>
    </source>
</evidence>
<name>A0AAN6XR27_9PEZI</name>
<dbReference type="EMBL" id="MU863892">
    <property type="protein sequence ID" value="KAK4203027.1"/>
    <property type="molecule type" value="Genomic_DNA"/>
</dbReference>
<organism evidence="3 4">
    <name type="scientific">Triangularia verruculosa</name>
    <dbReference type="NCBI Taxonomy" id="2587418"/>
    <lineage>
        <taxon>Eukaryota</taxon>
        <taxon>Fungi</taxon>
        <taxon>Dikarya</taxon>
        <taxon>Ascomycota</taxon>
        <taxon>Pezizomycotina</taxon>
        <taxon>Sordariomycetes</taxon>
        <taxon>Sordariomycetidae</taxon>
        <taxon>Sordariales</taxon>
        <taxon>Podosporaceae</taxon>
        <taxon>Triangularia</taxon>
    </lineage>
</organism>
<reference evidence="3" key="2">
    <citation type="submission" date="2023-05" db="EMBL/GenBank/DDBJ databases">
        <authorList>
            <consortium name="Lawrence Berkeley National Laboratory"/>
            <person name="Steindorff A."/>
            <person name="Hensen N."/>
            <person name="Bonometti L."/>
            <person name="Westerberg I."/>
            <person name="Brannstrom I.O."/>
            <person name="Guillou S."/>
            <person name="Cros-Aarteil S."/>
            <person name="Calhoun S."/>
            <person name="Haridas S."/>
            <person name="Kuo A."/>
            <person name="Mondo S."/>
            <person name="Pangilinan J."/>
            <person name="Riley R."/>
            <person name="Labutti K."/>
            <person name="Andreopoulos B."/>
            <person name="Lipzen A."/>
            <person name="Chen C."/>
            <person name="Yanf M."/>
            <person name="Daum C."/>
            <person name="Ng V."/>
            <person name="Clum A."/>
            <person name="Ohm R."/>
            <person name="Martin F."/>
            <person name="Silar P."/>
            <person name="Natvig D."/>
            <person name="Lalanne C."/>
            <person name="Gautier V."/>
            <person name="Ament-Velasquez S.L."/>
            <person name="Kruys A."/>
            <person name="Hutchinson M.I."/>
            <person name="Powell A.J."/>
            <person name="Barry K."/>
            <person name="Miller A.N."/>
            <person name="Grigoriev I.V."/>
            <person name="Debuchy R."/>
            <person name="Gladieux P."/>
            <person name="Thoren M.H."/>
            <person name="Johannesson H."/>
        </authorList>
    </citation>
    <scope>NUCLEOTIDE SEQUENCE</scope>
    <source>
        <strain evidence="3">CBS 315.58</strain>
    </source>
</reference>
<accession>A0AAN6XR27</accession>
<comment type="caution">
    <text evidence="3">The sequence shown here is derived from an EMBL/GenBank/DDBJ whole genome shotgun (WGS) entry which is preliminary data.</text>
</comment>
<keyword evidence="4" id="KW-1185">Reference proteome</keyword>
<feature type="region of interest" description="Disordered" evidence="1">
    <location>
        <begin position="78"/>
        <end position="130"/>
    </location>
</feature>
<gene>
    <name evidence="3" type="ORF">QBC40DRAFT_251486</name>
</gene>
<protein>
    <submittedName>
        <fullName evidence="3">Uncharacterized protein</fullName>
    </submittedName>
</protein>
<keyword evidence="2" id="KW-0732">Signal</keyword>
<feature type="compositionally biased region" description="Pro residues" evidence="1">
    <location>
        <begin position="80"/>
        <end position="108"/>
    </location>
</feature>
<feature type="compositionally biased region" description="Basic and acidic residues" evidence="1">
    <location>
        <begin position="121"/>
        <end position="130"/>
    </location>
</feature>
<dbReference type="Proteomes" id="UP001303160">
    <property type="component" value="Unassembled WGS sequence"/>
</dbReference>
<sequence>MHFLIPAVALLSQSAAVFGAAVPKAVPAAISAPTAVENAPMQAIATRAVSPDEQLNLNILARAPTTIIKSFIPTAVEARAPPPTSEDLFQPPPPNPVWPPLPPIPVKPQEPQTFSPQCHLETQEECDRVR</sequence>
<dbReference type="AlphaFoldDB" id="A0AAN6XR27"/>
<proteinExistence type="predicted"/>
<evidence type="ECO:0000313" key="3">
    <source>
        <dbReference type="EMBL" id="KAK4203027.1"/>
    </source>
</evidence>
<evidence type="ECO:0000256" key="2">
    <source>
        <dbReference type="SAM" id="SignalP"/>
    </source>
</evidence>
<reference evidence="3" key="1">
    <citation type="journal article" date="2023" name="Mol. Phylogenet. Evol.">
        <title>Genome-scale phylogeny and comparative genomics of the fungal order Sordariales.</title>
        <authorList>
            <person name="Hensen N."/>
            <person name="Bonometti L."/>
            <person name="Westerberg I."/>
            <person name="Brannstrom I.O."/>
            <person name="Guillou S."/>
            <person name="Cros-Aarteil S."/>
            <person name="Calhoun S."/>
            <person name="Haridas S."/>
            <person name="Kuo A."/>
            <person name="Mondo S."/>
            <person name="Pangilinan J."/>
            <person name="Riley R."/>
            <person name="LaButti K."/>
            <person name="Andreopoulos B."/>
            <person name="Lipzen A."/>
            <person name="Chen C."/>
            <person name="Yan M."/>
            <person name="Daum C."/>
            <person name="Ng V."/>
            <person name="Clum A."/>
            <person name="Steindorff A."/>
            <person name="Ohm R.A."/>
            <person name="Martin F."/>
            <person name="Silar P."/>
            <person name="Natvig D.O."/>
            <person name="Lalanne C."/>
            <person name="Gautier V."/>
            <person name="Ament-Velasquez S.L."/>
            <person name="Kruys A."/>
            <person name="Hutchinson M.I."/>
            <person name="Powell A.J."/>
            <person name="Barry K."/>
            <person name="Miller A.N."/>
            <person name="Grigoriev I.V."/>
            <person name="Debuchy R."/>
            <person name="Gladieux P."/>
            <person name="Hiltunen Thoren M."/>
            <person name="Johannesson H."/>
        </authorList>
    </citation>
    <scope>NUCLEOTIDE SEQUENCE</scope>
    <source>
        <strain evidence="3">CBS 315.58</strain>
    </source>
</reference>
<feature type="chain" id="PRO_5042986709" evidence="2">
    <location>
        <begin position="20"/>
        <end position="130"/>
    </location>
</feature>